<evidence type="ECO:0000313" key="9">
    <source>
        <dbReference type="EMBL" id="KAJ8965935.1"/>
    </source>
</evidence>
<evidence type="ECO:0000256" key="7">
    <source>
        <dbReference type="SAM" id="MobiDB-lite"/>
    </source>
</evidence>
<protein>
    <recommendedName>
        <fullName evidence="8">Integrase catalytic domain-containing protein</fullName>
    </recommendedName>
</protein>
<accession>A0ABQ9IUD0</accession>
<evidence type="ECO:0000256" key="3">
    <source>
        <dbReference type="ARBA" id="ARBA00022722"/>
    </source>
</evidence>
<dbReference type="Gene3D" id="3.30.420.10">
    <property type="entry name" value="Ribonuclease H-like superfamily/Ribonuclease H"/>
    <property type="match status" value="1"/>
</dbReference>
<keyword evidence="3" id="KW-0540">Nuclease</keyword>
<dbReference type="InterPro" id="IPR036397">
    <property type="entry name" value="RNaseH_sf"/>
</dbReference>
<feature type="region of interest" description="Disordered" evidence="7">
    <location>
        <begin position="518"/>
        <end position="606"/>
    </location>
</feature>
<dbReference type="Gene3D" id="2.40.70.10">
    <property type="entry name" value="Acid Proteases"/>
    <property type="match status" value="1"/>
</dbReference>
<dbReference type="InterPro" id="IPR001584">
    <property type="entry name" value="Integrase_cat-core"/>
</dbReference>
<feature type="compositionally biased region" description="Basic residues" evidence="7">
    <location>
        <begin position="593"/>
        <end position="606"/>
    </location>
</feature>
<dbReference type="SUPFAM" id="SSF50630">
    <property type="entry name" value="Acid proteases"/>
    <property type="match status" value="1"/>
</dbReference>
<dbReference type="InterPro" id="IPR050951">
    <property type="entry name" value="Retrovirus_Pol_polyprotein"/>
</dbReference>
<dbReference type="InterPro" id="IPR021109">
    <property type="entry name" value="Peptidase_aspartic_dom_sf"/>
</dbReference>
<proteinExistence type="predicted"/>
<evidence type="ECO:0000256" key="4">
    <source>
        <dbReference type="ARBA" id="ARBA00022759"/>
    </source>
</evidence>
<evidence type="ECO:0000256" key="5">
    <source>
        <dbReference type="ARBA" id="ARBA00022801"/>
    </source>
</evidence>
<evidence type="ECO:0000259" key="8">
    <source>
        <dbReference type="PROSITE" id="PS50994"/>
    </source>
</evidence>
<sequence length="606" mass="68646">MPIINLITTSLPRILITINGQQILALVDTGAALNALSTRVQPIKDHQAESRLIGLACGNQSIATYGERSYQIGINGRDYPITFAILGELSEDAILGMPFLKAQNVLLDCPRRCIYLGNTERKTVFWHMTPEPQISEELPEDLNIPAEVEPVLTPLFSEFAELFTDNPTPSTTISTKHVIRLKDDKIVNKRPYPMTPQKKEAMYDQIEEMLGNGIIEPSTSPYSSPPVMVERPGCGKQVGAYIKKCLICLQTKGRQVQPHAALRPHTATAPFQKISIDILGPYPETKTKNRYVILVSDIFTKWVEAKAYPLVNAKDVIKFLDAEIIPRFGVPNTIISDNGPQFIAANYENWARRLNINLLRVAIYHQRANPVERRVQEFKKLMRLHLLKRSQRLWDEQLPRILYVLRTRQNAATQHTPSSLLYGYEIPRRGEWNVPAFREAATDRSPAPERFEEADQAQRAYQEKYTEPKPLPVEFNPGDLVMVRQFTKGREQFAIVWRGPYPIHRRVTDEVYEVEMEGTSPNIHIDDLRPAPRIGEEDSEESASDDDSSNDDSGAESEPGAVEQAPTSEMPPIHSEETPPLPAPSPKRPIPGSRRRARLIYRRKSE</sequence>
<dbReference type="CDD" id="cd00303">
    <property type="entry name" value="retropepsin_like"/>
    <property type="match status" value="1"/>
</dbReference>
<dbReference type="Proteomes" id="UP001162164">
    <property type="component" value="Unassembled WGS sequence"/>
</dbReference>
<comment type="caution">
    <text evidence="9">The sequence shown here is derived from an EMBL/GenBank/DDBJ whole genome shotgun (WGS) entry which is preliminary data.</text>
</comment>
<feature type="compositionally biased region" description="Acidic residues" evidence="7">
    <location>
        <begin position="537"/>
        <end position="555"/>
    </location>
</feature>
<dbReference type="SUPFAM" id="SSF53098">
    <property type="entry name" value="Ribonuclease H-like"/>
    <property type="match status" value="1"/>
</dbReference>
<dbReference type="InterPro" id="IPR012337">
    <property type="entry name" value="RNaseH-like_sf"/>
</dbReference>
<keyword evidence="4" id="KW-0255">Endonuclease</keyword>
<organism evidence="9 10">
    <name type="scientific">Molorchus minor</name>
    <dbReference type="NCBI Taxonomy" id="1323400"/>
    <lineage>
        <taxon>Eukaryota</taxon>
        <taxon>Metazoa</taxon>
        <taxon>Ecdysozoa</taxon>
        <taxon>Arthropoda</taxon>
        <taxon>Hexapoda</taxon>
        <taxon>Insecta</taxon>
        <taxon>Pterygota</taxon>
        <taxon>Neoptera</taxon>
        <taxon>Endopterygota</taxon>
        <taxon>Coleoptera</taxon>
        <taxon>Polyphaga</taxon>
        <taxon>Cucujiformia</taxon>
        <taxon>Chrysomeloidea</taxon>
        <taxon>Cerambycidae</taxon>
        <taxon>Lamiinae</taxon>
        <taxon>Monochamini</taxon>
        <taxon>Molorchus</taxon>
    </lineage>
</organism>
<keyword evidence="1" id="KW-0808">Transferase</keyword>
<dbReference type="InterPro" id="IPR001969">
    <property type="entry name" value="Aspartic_peptidase_AS"/>
</dbReference>
<keyword evidence="6" id="KW-0695">RNA-directed DNA polymerase</keyword>
<evidence type="ECO:0000256" key="1">
    <source>
        <dbReference type="ARBA" id="ARBA00022679"/>
    </source>
</evidence>
<name>A0ABQ9IUD0_9CUCU</name>
<dbReference type="PANTHER" id="PTHR37984">
    <property type="entry name" value="PROTEIN CBG26694"/>
    <property type="match status" value="1"/>
</dbReference>
<gene>
    <name evidence="9" type="ORF">NQ317_006338</name>
</gene>
<keyword evidence="2" id="KW-0548">Nucleotidyltransferase</keyword>
<dbReference type="PROSITE" id="PS50994">
    <property type="entry name" value="INTEGRASE"/>
    <property type="match status" value="1"/>
</dbReference>
<dbReference type="Gene3D" id="3.10.10.10">
    <property type="entry name" value="HIV Type 1 Reverse Transcriptase, subunit A, domain 1"/>
    <property type="match status" value="1"/>
</dbReference>
<keyword evidence="10" id="KW-1185">Reference proteome</keyword>
<feature type="compositionally biased region" description="Pro residues" evidence="7">
    <location>
        <begin position="579"/>
        <end position="589"/>
    </location>
</feature>
<dbReference type="SUPFAM" id="SSF56672">
    <property type="entry name" value="DNA/RNA polymerases"/>
    <property type="match status" value="1"/>
</dbReference>
<dbReference type="PANTHER" id="PTHR37984:SF5">
    <property type="entry name" value="PROTEIN NYNRIN-LIKE"/>
    <property type="match status" value="1"/>
</dbReference>
<dbReference type="InterPro" id="IPR043502">
    <property type="entry name" value="DNA/RNA_pol_sf"/>
</dbReference>
<keyword evidence="5" id="KW-0378">Hydrolase</keyword>
<feature type="compositionally biased region" description="Basic and acidic residues" evidence="7">
    <location>
        <begin position="524"/>
        <end position="536"/>
    </location>
</feature>
<evidence type="ECO:0000256" key="6">
    <source>
        <dbReference type="ARBA" id="ARBA00022918"/>
    </source>
</evidence>
<evidence type="ECO:0000313" key="10">
    <source>
        <dbReference type="Proteomes" id="UP001162164"/>
    </source>
</evidence>
<dbReference type="PROSITE" id="PS00141">
    <property type="entry name" value="ASP_PROTEASE"/>
    <property type="match status" value="1"/>
</dbReference>
<reference evidence="9" key="1">
    <citation type="journal article" date="2023" name="Insect Mol. Biol.">
        <title>Genome sequencing provides insights into the evolution of gene families encoding plant cell wall-degrading enzymes in longhorned beetles.</title>
        <authorList>
            <person name="Shin N.R."/>
            <person name="Okamura Y."/>
            <person name="Kirsch R."/>
            <person name="Pauchet Y."/>
        </authorList>
    </citation>
    <scope>NUCLEOTIDE SEQUENCE</scope>
    <source>
        <strain evidence="9">MMC_N1</strain>
    </source>
</reference>
<dbReference type="EMBL" id="JAPWTJ010002494">
    <property type="protein sequence ID" value="KAJ8965935.1"/>
    <property type="molecule type" value="Genomic_DNA"/>
</dbReference>
<dbReference type="Gene3D" id="2.30.30.850">
    <property type="match status" value="1"/>
</dbReference>
<evidence type="ECO:0000256" key="2">
    <source>
        <dbReference type="ARBA" id="ARBA00022695"/>
    </source>
</evidence>
<dbReference type="Pfam" id="PF13975">
    <property type="entry name" value="gag-asp_proteas"/>
    <property type="match status" value="1"/>
</dbReference>
<dbReference type="Pfam" id="PF00665">
    <property type="entry name" value="rve"/>
    <property type="match status" value="1"/>
</dbReference>
<feature type="domain" description="Integrase catalytic" evidence="8">
    <location>
        <begin position="266"/>
        <end position="425"/>
    </location>
</feature>